<keyword evidence="2" id="KW-1185">Reference proteome</keyword>
<evidence type="ECO:0000313" key="2">
    <source>
        <dbReference type="Proteomes" id="UP000682782"/>
    </source>
</evidence>
<dbReference type="EMBL" id="CP068393">
    <property type="protein sequence ID" value="QUC67537.1"/>
    <property type="molecule type" value="Genomic_DNA"/>
</dbReference>
<proteinExistence type="predicted"/>
<organism evidence="1 2">
    <name type="scientific">Aristaeella hokkaidonensis</name>
    <dbReference type="NCBI Taxonomy" id="3046382"/>
    <lineage>
        <taxon>Bacteria</taxon>
        <taxon>Bacillati</taxon>
        <taxon>Bacillota</taxon>
        <taxon>Clostridia</taxon>
        <taxon>Eubacteriales</taxon>
        <taxon>Aristaeellaceae</taxon>
        <taxon>Aristaeella</taxon>
    </lineage>
</organism>
<dbReference type="Proteomes" id="UP000682782">
    <property type="component" value="Chromosome"/>
</dbReference>
<gene>
    <name evidence="1" type="primary">thiM</name>
    <name evidence="1" type="ORF">JYE49_02215</name>
</gene>
<accession>A0AC61MXJ8</accession>
<keyword evidence="1" id="KW-0808">Transferase</keyword>
<name>A0AC61MXJ8_9FIRM</name>
<sequence>MRKLNEICGAVREKRPLIHCITNPISINQCANAILAAGARPIMAEHPAEVKEITETADALMLNLGSITDARMQSMEISLRAAKEKEIPVVLDAVGAACSALRREFAARLLEIAVPTVIKGNYSEIYALYRTAYRSAGVDADSALTEDEVREAADGLARKYHATVLASAKTDIITDGTRYALIRNGTPQLAAVTGTGCMLGSLCGVYLAVCPGPEAATAACAVLGACGQLAETPKGSGTFMVNLLDALSTASGTQLEELMNVEEIK</sequence>
<protein>
    <submittedName>
        <fullName evidence="1">Hydroxyethylthiazole kinase</fullName>
        <ecNumber evidence="1">2.7.1.50</ecNumber>
    </submittedName>
</protein>
<keyword evidence="1" id="KW-0418">Kinase</keyword>
<evidence type="ECO:0000313" key="1">
    <source>
        <dbReference type="EMBL" id="QUC67537.1"/>
    </source>
</evidence>
<reference evidence="1" key="1">
    <citation type="submission" date="2021-01" db="EMBL/GenBank/DDBJ databases">
        <title>Complete genome sequence of Clostridiales bacterium R-7.</title>
        <authorList>
            <person name="Mahoney-Kurpe S.C."/>
            <person name="Palevich N."/>
            <person name="Koike S."/>
            <person name="Moon C.D."/>
            <person name="Attwood G.T."/>
        </authorList>
    </citation>
    <scope>NUCLEOTIDE SEQUENCE</scope>
    <source>
        <strain evidence="1">R-7</strain>
    </source>
</reference>
<dbReference type="EC" id="2.7.1.50" evidence="1"/>